<dbReference type="EMBL" id="JACYTP010000001">
    <property type="protein sequence ID" value="MBD8511321.1"/>
    <property type="molecule type" value="Genomic_DNA"/>
</dbReference>
<dbReference type="InterPro" id="IPR001254">
    <property type="entry name" value="Trypsin_dom"/>
</dbReference>
<dbReference type="CDD" id="cd00190">
    <property type="entry name" value="Tryp_SPc"/>
    <property type="match status" value="1"/>
</dbReference>
<proteinExistence type="predicted"/>
<feature type="domain" description="Peptidase S1" evidence="8">
    <location>
        <begin position="38"/>
        <end position="268"/>
    </location>
</feature>
<dbReference type="InterPro" id="IPR050127">
    <property type="entry name" value="Serine_Proteases_S1"/>
</dbReference>
<dbReference type="InterPro" id="IPR033116">
    <property type="entry name" value="TRYPSIN_SER"/>
</dbReference>
<evidence type="ECO:0000259" key="8">
    <source>
        <dbReference type="PROSITE" id="PS50240"/>
    </source>
</evidence>
<dbReference type="Proteomes" id="UP000649768">
    <property type="component" value="Unassembled WGS sequence"/>
</dbReference>
<dbReference type="SMART" id="SM00020">
    <property type="entry name" value="Tryp_SPc"/>
    <property type="match status" value="1"/>
</dbReference>
<evidence type="ECO:0000256" key="3">
    <source>
        <dbReference type="ARBA" id="ARBA00022670"/>
    </source>
</evidence>
<dbReference type="PANTHER" id="PTHR24264">
    <property type="entry name" value="TRYPSIN-RELATED"/>
    <property type="match status" value="1"/>
</dbReference>
<evidence type="ECO:0000256" key="4">
    <source>
        <dbReference type="ARBA" id="ARBA00022801"/>
    </source>
</evidence>
<dbReference type="PROSITE" id="PS00134">
    <property type="entry name" value="TRYPSIN_HIS"/>
    <property type="match status" value="1"/>
</dbReference>
<evidence type="ECO:0000256" key="2">
    <source>
        <dbReference type="ARBA" id="ARBA00022525"/>
    </source>
</evidence>
<keyword evidence="2" id="KW-0964">Secreted</keyword>
<keyword evidence="5" id="KW-1015">Disulfide bond</keyword>
<dbReference type="InterPro" id="IPR018114">
    <property type="entry name" value="TRYPSIN_HIS"/>
</dbReference>
<keyword evidence="10" id="KW-1185">Reference proteome</keyword>
<sequence length="447" mass="47176">MNKWKVTFTLTALYAFTVFPAYSAAVDPGSERVYEPRIVGGVDAISQDWRFFTQITSRFSNRSFCGASYLGGGYVLTAAHCVDGDLPGDLAVKVGAHQYNGTDGLRANVSQIHIHPQYVRSTLSYDIAVLKLDNDVNAPAVDIATGSLHQYVIEGDDLRVAGVGRLSEGGISPTILQEVTVPLVSDHVCQQSGGSYQNVGIDNFCAGYPQGQKDSCQGDSGGPIIVKHNNQIIQLGIVSWGIGCARPGQYGVYTDIAALREWVDSVIGGQVDTPSLAYDAITNLADFTVGERVSHAFTFKNTGLAQANITRVNILEAGVAEQAVIVSDTCSSASLNQHQSCSVLVEFGAGTPGNAKVTLSLIAHHSQSAIEAVVQASVLSADGSQNGGSYDYAYPEGLGQYGAGTIVLGTDGMRYQCRPYPNSNWCNSGGPYAPGTGWAAGDAWNAL</sequence>
<dbReference type="InterPro" id="IPR009003">
    <property type="entry name" value="Peptidase_S1_PA"/>
</dbReference>
<protein>
    <submittedName>
        <fullName evidence="9">Trypsin-like serine protease</fullName>
    </submittedName>
</protein>
<feature type="chain" id="PRO_5046465997" evidence="7">
    <location>
        <begin position="24"/>
        <end position="447"/>
    </location>
</feature>
<keyword evidence="6" id="KW-0720">Serine protease</keyword>
<name>A0ABR9BFI1_9GAMM</name>
<keyword evidence="7" id="KW-0732">Signal</keyword>
<dbReference type="InterPro" id="IPR043504">
    <property type="entry name" value="Peptidase_S1_PA_chymotrypsin"/>
</dbReference>
<dbReference type="Gene3D" id="2.60.40.10">
    <property type="entry name" value="Immunoglobulins"/>
    <property type="match status" value="1"/>
</dbReference>
<dbReference type="InterPro" id="IPR013783">
    <property type="entry name" value="Ig-like_fold"/>
</dbReference>
<evidence type="ECO:0000256" key="6">
    <source>
        <dbReference type="RuleBase" id="RU363034"/>
    </source>
</evidence>
<evidence type="ECO:0000313" key="9">
    <source>
        <dbReference type="EMBL" id="MBD8511321.1"/>
    </source>
</evidence>
<evidence type="ECO:0000256" key="5">
    <source>
        <dbReference type="ARBA" id="ARBA00023157"/>
    </source>
</evidence>
<feature type="signal peptide" evidence="7">
    <location>
        <begin position="1"/>
        <end position="23"/>
    </location>
</feature>
<comment type="subcellular location">
    <subcellularLocation>
        <location evidence="1">Secreted</location>
    </subcellularLocation>
</comment>
<keyword evidence="4 6" id="KW-0378">Hydrolase</keyword>
<dbReference type="Pfam" id="PF00089">
    <property type="entry name" value="Trypsin"/>
    <property type="match status" value="1"/>
</dbReference>
<dbReference type="PROSITE" id="PS00135">
    <property type="entry name" value="TRYPSIN_SER"/>
    <property type="match status" value="1"/>
</dbReference>
<evidence type="ECO:0000256" key="1">
    <source>
        <dbReference type="ARBA" id="ARBA00004613"/>
    </source>
</evidence>
<evidence type="ECO:0000313" key="10">
    <source>
        <dbReference type="Proteomes" id="UP000649768"/>
    </source>
</evidence>
<dbReference type="PRINTS" id="PR00722">
    <property type="entry name" value="CHYMOTRYPSIN"/>
</dbReference>
<dbReference type="RefSeq" id="WP_192013939.1">
    <property type="nucleotide sequence ID" value="NZ_JACYTP010000001.1"/>
</dbReference>
<evidence type="ECO:0000256" key="7">
    <source>
        <dbReference type="SAM" id="SignalP"/>
    </source>
</evidence>
<accession>A0ABR9BFI1</accession>
<dbReference type="InterPro" id="IPR001314">
    <property type="entry name" value="Peptidase_S1A"/>
</dbReference>
<reference evidence="9 10" key="1">
    <citation type="submission" date="2020-09" db="EMBL/GenBank/DDBJ databases">
        <title>Photobacterium sp. CAU 1568 isolated from sand of Sido Beach.</title>
        <authorList>
            <person name="Kim W."/>
        </authorList>
    </citation>
    <scope>NUCLEOTIDE SEQUENCE [LARGE SCALE GENOMIC DNA]</scope>
    <source>
        <strain evidence="9 10">CAU 1568</strain>
    </source>
</reference>
<comment type="caution">
    <text evidence="9">The sequence shown here is derived from an EMBL/GenBank/DDBJ whole genome shotgun (WGS) entry which is preliminary data.</text>
</comment>
<gene>
    <name evidence="9" type="ORF">IFO68_01230</name>
</gene>
<dbReference type="PANTHER" id="PTHR24264:SF65">
    <property type="entry name" value="SRCR DOMAIN-CONTAINING PROTEIN"/>
    <property type="match status" value="1"/>
</dbReference>
<keyword evidence="3 6" id="KW-0645">Protease</keyword>
<dbReference type="SUPFAM" id="SSF50494">
    <property type="entry name" value="Trypsin-like serine proteases"/>
    <property type="match status" value="1"/>
</dbReference>
<dbReference type="PROSITE" id="PS50240">
    <property type="entry name" value="TRYPSIN_DOM"/>
    <property type="match status" value="1"/>
</dbReference>
<organism evidence="9 10">
    <name type="scientific">Photobacterium arenosum</name>
    <dbReference type="NCBI Taxonomy" id="2774143"/>
    <lineage>
        <taxon>Bacteria</taxon>
        <taxon>Pseudomonadati</taxon>
        <taxon>Pseudomonadota</taxon>
        <taxon>Gammaproteobacteria</taxon>
        <taxon>Vibrionales</taxon>
        <taxon>Vibrionaceae</taxon>
        <taxon>Photobacterium</taxon>
    </lineage>
</organism>
<dbReference type="Gene3D" id="2.40.10.10">
    <property type="entry name" value="Trypsin-like serine proteases"/>
    <property type="match status" value="1"/>
</dbReference>